<dbReference type="GO" id="GO:0006412">
    <property type="term" value="P:translation"/>
    <property type="evidence" value="ECO:0007669"/>
    <property type="project" value="InterPro"/>
</dbReference>
<dbReference type="SUPFAM" id="SSF54736">
    <property type="entry name" value="ClpS-like"/>
    <property type="match status" value="1"/>
</dbReference>
<comment type="caution">
    <text evidence="9">The sequence shown here is derived from an EMBL/GenBank/DDBJ whole genome shotgun (WGS) entry which is preliminary data.</text>
</comment>
<dbReference type="InterPro" id="IPR014719">
    <property type="entry name" value="Ribosomal_bL12_C/ClpS-like"/>
</dbReference>
<evidence type="ECO:0000256" key="1">
    <source>
        <dbReference type="ARBA" id="ARBA00007197"/>
    </source>
</evidence>
<evidence type="ECO:0000256" key="7">
    <source>
        <dbReference type="SAM" id="MobiDB-lite"/>
    </source>
</evidence>
<evidence type="ECO:0000256" key="5">
    <source>
        <dbReference type="ARBA" id="ARBA00023274"/>
    </source>
</evidence>
<evidence type="ECO:0000259" key="8">
    <source>
        <dbReference type="Pfam" id="PF00542"/>
    </source>
</evidence>
<dbReference type="InterPro" id="IPR013823">
    <property type="entry name" value="Ribosomal_bL12_C"/>
</dbReference>
<dbReference type="AlphaFoldDB" id="A0A8X7NWX5"/>
<protein>
    <recommendedName>
        <fullName evidence="8">Large ribosomal subunit protein bL12 C-terminal domain-containing protein</fullName>
    </recommendedName>
</protein>
<dbReference type="Proteomes" id="UP000886595">
    <property type="component" value="Unassembled WGS sequence"/>
</dbReference>
<comment type="similarity">
    <text evidence="1">Belongs to the bacterial ribosomal protein bL12 family.</text>
</comment>
<dbReference type="OrthoDB" id="250175at2759"/>
<evidence type="ECO:0000313" key="10">
    <source>
        <dbReference type="Proteomes" id="UP000886595"/>
    </source>
</evidence>
<evidence type="ECO:0000313" key="9">
    <source>
        <dbReference type="EMBL" id="KAG2239394.1"/>
    </source>
</evidence>
<feature type="region of interest" description="VHIID" evidence="6">
    <location>
        <begin position="160"/>
        <end position="225"/>
    </location>
</feature>
<keyword evidence="3" id="KW-0805">Transcription regulation</keyword>
<feature type="region of interest" description="Disordered" evidence="7">
    <location>
        <begin position="78"/>
        <end position="98"/>
    </location>
</feature>
<evidence type="ECO:0000256" key="2">
    <source>
        <dbReference type="ARBA" id="ARBA00022980"/>
    </source>
</evidence>
<evidence type="ECO:0000256" key="3">
    <source>
        <dbReference type="ARBA" id="ARBA00023015"/>
    </source>
</evidence>
<accession>A0A8X7NWX5</accession>
<evidence type="ECO:0000256" key="4">
    <source>
        <dbReference type="ARBA" id="ARBA00023163"/>
    </source>
</evidence>
<dbReference type="PANTHER" id="PTHR45987">
    <property type="entry name" value="39S RIBOSOMAL PROTEIN L12"/>
    <property type="match status" value="1"/>
</dbReference>
<dbReference type="GO" id="GO:0003729">
    <property type="term" value="F:mRNA binding"/>
    <property type="evidence" value="ECO:0007669"/>
    <property type="project" value="TreeGrafter"/>
</dbReference>
<dbReference type="Gene3D" id="3.30.1390.10">
    <property type="match status" value="1"/>
</dbReference>
<dbReference type="InterPro" id="IPR005202">
    <property type="entry name" value="TF_GRAS"/>
</dbReference>
<reference evidence="9 10" key="1">
    <citation type="submission" date="2020-02" db="EMBL/GenBank/DDBJ databases">
        <authorList>
            <person name="Ma Q."/>
            <person name="Huang Y."/>
            <person name="Song X."/>
            <person name="Pei D."/>
        </authorList>
    </citation>
    <scope>NUCLEOTIDE SEQUENCE [LARGE SCALE GENOMIC DNA]</scope>
    <source>
        <strain evidence="9">Sxm20200214</strain>
        <tissue evidence="9">Leaf</tissue>
    </source>
</reference>
<dbReference type="FunFam" id="3.30.1390.10:FF:000001">
    <property type="entry name" value="50S ribosomal protein L7/L12"/>
    <property type="match status" value="1"/>
</dbReference>
<keyword evidence="2" id="KW-0689">Ribosomal protein</keyword>
<keyword evidence="5" id="KW-0687">Ribonucleoprotein</keyword>
<gene>
    <name evidence="9" type="ORF">Bca52824_091825</name>
</gene>
<keyword evidence="10" id="KW-1185">Reference proteome</keyword>
<dbReference type="PANTHER" id="PTHR45987:SF11">
    <property type="entry name" value="OS07G0626100 PROTEIN"/>
    <property type="match status" value="1"/>
</dbReference>
<comment type="similarity">
    <text evidence="6">Belongs to the GRAS family.</text>
</comment>
<evidence type="ECO:0000256" key="6">
    <source>
        <dbReference type="PROSITE-ProRule" id="PRU01191"/>
    </source>
</evidence>
<keyword evidence="4" id="KW-0804">Transcription</keyword>
<feature type="region of interest" description="SAW" evidence="6">
    <location>
        <begin position="328"/>
        <end position="404"/>
    </location>
</feature>
<dbReference type="InterPro" id="IPR000206">
    <property type="entry name" value="Ribosomal_bL12"/>
</dbReference>
<dbReference type="GO" id="GO:0003735">
    <property type="term" value="F:structural constituent of ribosome"/>
    <property type="evidence" value="ECO:0007669"/>
    <property type="project" value="InterPro"/>
</dbReference>
<dbReference type="Pfam" id="PF03514">
    <property type="entry name" value="GRAS"/>
    <property type="match status" value="1"/>
</dbReference>
<organism evidence="9 10">
    <name type="scientific">Brassica carinata</name>
    <name type="common">Ethiopian mustard</name>
    <name type="synonym">Abyssinian cabbage</name>
    <dbReference type="NCBI Taxonomy" id="52824"/>
    <lineage>
        <taxon>Eukaryota</taxon>
        <taxon>Viridiplantae</taxon>
        <taxon>Streptophyta</taxon>
        <taxon>Embryophyta</taxon>
        <taxon>Tracheophyta</taxon>
        <taxon>Spermatophyta</taxon>
        <taxon>Magnoliopsida</taxon>
        <taxon>eudicotyledons</taxon>
        <taxon>Gunneridae</taxon>
        <taxon>Pentapetalae</taxon>
        <taxon>rosids</taxon>
        <taxon>malvids</taxon>
        <taxon>Brassicales</taxon>
        <taxon>Brassicaceae</taxon>
        <taxon>Brassiceae</taxon>
        <taxon>Brassica</taxon>
    </lineage>
</organism>
<name>A0A8X7NWX5_BRACI</name>
<comment type="caution">
    <text evidence="6">Lacks conserved residue(s) required for the propagation of feature annotation.</text>
</comment>
<feature type="domain" description="Large ribosomal subunit protein bL12 C-terminal" evidence="8">
    <location>
        <begin position="488"/>
        <end position="553"/>
    </location>
</feature>
<dbReference type="GO" id="GO:1990904">
    <property type="term" value="C:ribonucleoprotein complex"/>
    <property type="evidence" value="ECO:0007669"/>
    <property type="project" value="UniProtKB-KW"/>
</dbReference>
<dbReference type="EMBL" id="JAAMPC010001602">
    <property type="protein sequence ID" value="KAG2239394.1"/>
    <property type="molecule type" value="Genomic_DNA"/>
</dbReference>
<dbReference type="PROSITE" id="PS50985">
    <property type="entry name" value="GRAS"/>
    <property type="match status" value="1"/>
</dbReference>
<sequence>MLQWMKKTSPLITTITTTILFSFHSSHPIPSRHIINPPPPPPQPWPHRTPPQATTMTLPLSPSLRLLLPDFFSANASGLTPSSSKPHVPSPTKTPHVRNKSYGRSTSFLLLGDTEQKLAYYFLQALFNRMTGSGERCYRTMVTAASTEKTCSFESTRKTVLKFQEVSPWATFGHVAANGAILEAVDGEAKIHIVDISSTFCTQWPTLLEALATRSDDTPHLRLTTVVVANKHVNDQTATHRMMKEIGSRMEKFARLMELRPRIVTIVEEEADLVGEEEGFDDEFLRSFGECLRWFRFVSSRWKRVSQDEQREVDAGARGGCAIVDLVACEHSESTERRETARKWSSRMRNGGFGAVGYSDEVADDVRALLRRYKEDGENPSKILLTGEDAISDLRPLLDPSASPPHSPLTAETRHLSAVVSPEARTKNLERIADDLLNLNRIELYDYSILFSHKLGLNRYGSGFSPAGDLPNASSASAETKTAEKTADVKLEKFDAASKIKVIKEIRAFTELGLKEAKDLVEKAPVVVKTGVTKEEAEKIMEKLKAVGATVALE</sequence>
<feature type="short sequence motif" description="VHIID" evidence="6">
    <location>
        <begin position="191"/>
        <end position="195"/>
    </location>
</feature>
<proteinExistence type="inferred from homology"/>
<dbReference type="GO" id="GO:0005840">
    <property type="term" value="C:ribosome"/>
    <property type="evidence" value="ECO:0007669"/>
    <property type="project" value="UniProtKB-KW"/>
</dbReference>
<dbReference type="Pfam" id="PF00542">
    <property type="entry name" value="Ribosomal_L12"/>
    <property type="match status" value="1"/>
</dbReference>
<dbReference type="CDD" id="cd00387">
    <property type="entry name" value="Ribosomal_L7_L12"/>
    <property type="match status" value="1"/>
</dbReference>